<dbReference type="InterPro" id="IPR050103">
    <property type="entry name" value="Class-III_PLP-dep_AT"/>
</dbReference>
<dbReference type="GO" id="GO:0033094">
    <property type="term" value="F:putrescine--2-oxoglutarate transaminase activity"/>
    <property type="evidence" value="ECO:0007669"/>
    <property type="project" value="UniProtKB-EC"/>
</dbReference>
<gene>
    <name evidence="6" type="ORF">PF66_05854</name>
</gene>
<evidence type="ECO:0000256" key="5">
    <source>
        <dbReference type="RuleBase" id="RU003560"/>
    </source>
</evidence>
<sequence length="375" mass="40189">MKNTDKQIITGQYETYTDGEGRKIIDLSGGFGFQVPQVIEAVSRQAGLMGLSNRVLMSEPLIGLCRTLSELLPAPLVSSYVCSSGDEAFEGALKLCKGLKPKGNTIVFIQGGDYGSLSYGRCLSTSTDYQEIQRFLGFERVAIQQVADLDKVDWADCFAVCHTSTVIDEGGRLRLIDQALLDQLYARAAKASAPVIAVDVQTCLGSLGQLFGFQRYQNSPDIVVLGGALGGGAIPIGTYTCSEEMAYQVYGRSSPAKHGSTTAGNPMACLAALTALDYVRQHDCARQCLDNGRLLAQTLAPLGAVAYGGWVSLPLAGDLKPAQLCQILYERGVYVTVPRGRELILRCPVTARPEPVQRAAQIIKETLSHVLNSAA</sequence>
<dbReference type="PANTHER" id="PTHR11986">
    <property type="entry name" value="AMINOTRANSFERASE CLASS III"/>
    <property type="match status" value="1"/>
</dbReference>
<dbReference type="InterPro" id="IPR015424">
    <property type="entry name" value="PyrdxlP-dep_Trfase"/>
</dbReference>
<evidence type="ECO:0000256" key="1">
    <source>
        <dbReference type="ARBA" id="ARBA00001933"/>
    </source>
</evidence>
<keyword evidence="2 6" id="KW-0032">Aminotransferase</keyword>
<dbReference type="PANTHER" id="PTHR11986:SF79">
    <property type="entry name" value="ACETYLORNITHINE AMINOTRANSFERASE, MITOCHONDRIAL"/>
    <property type="match status" value="1"/>
</dbReference>
<keyword evidence="4 5" id="KW-0663">Pyridoxal phosphate</keyword>
<reference evidence="6 7" key="1">
    <citation type="journal article" date="2015" name="PLoS ONE">
        <title>Rice-Infecting Pseudomonas Genomes Are Highly Accessorized and Harbor Multiple Putative Virulence Mechanisms to Cause Sheath Brown Rot.</title>
        <authorList>
            <person name="Quibod I.L."/>
            <person name="Grande G."/>
            <person name="Oreiro E.G."/>
            <person name="Borja F.N."/>
            <person name="Dossa G.S."/>
            <person name="Mauleon R."/>
            <person name="Cruz C.V."/>
            <person name="Oliva R."/>
        </authorList>
    </citation>
    <scope>NUCLEOTIDE SEQUENCE [LARGE SCALE GENOMIC DNA]</scope>
    <source>
        <strain evidence="6 7">IRRI 6609</strain>
    </source>
</reference>
<dbReference type="EC" id="2.6.1.82" evidence="6"/>
<dbReference type="Gene3D" id="3.90.1150.10">
    <property type="entry name" value="Aspartate Aminotransferase, domain 1"/>
    <property type="match status" value="1"/>
</dbReference>
<comment type="similarity">
    <text evidence="5">Belongs to the class-III pyridoxal-phosphate-dependent aminotransferase family.</text>
</comment>
<dbReference type="OrthoDB" id="9182286at2"/>
<dbReference type="Proteomes" id="UP000037931">
    <property type="component" value="Unassembled WGS sequence"/>
</dbReference>
<dbReference type="RefSeq" id="WP_054059299.1">
    <property type="nucleotide sequence ID" value="NZ_JSYZ01000027.1"/>
</dbReference>
<evidence type="ECO:0000313" key="6">
    <source>
        <dbReference type="EMBL" id="KPA87634.1"/>
    </source>
</evidence>
<dbReference type="Gene3D" id="3.40.640.10">
    <property type="entry name" value="Type I PLP-dependent aspartate aminotransferase-like (Major domain)"/>
    <property type="match status" value="1"/>
</dbReference>
<dbReference type="STRING" id="50340.PF66_05854"/>
<dbReference type="AlphaFoldDB" id="A0A0M9GCF8"/>
<dbReference type="InterPro" id="IPR015421">
    <property type="entry name" value="PyrdxlP-dep_Trfase_major"/>
</dbReference>
<dbReference type="Pfam" id="PF00202">
    <property type="entry name" value="Aminotran_3"/>
    <property type="match status" value="1"/>
</dbReference>
<dbReference type="SUPFAM" id="SSF53383">
    <property type="entry name" value="PLP-dependent transferases"/>
    <property type="match status" value="1"/>
</dbReference>
<protein>
    <submittedName>
        <fullName evidence="6">Ornithine/acetylornithine aminotransferase</fullName>
        <ecNumber evidence="6">2.6.1.82</ecNumber>
    </submittedName>
</protein>
<name>A0A0M9GCF8_9PSED</name>
<keyword evidence="3 6" id="KW-0808">Transferase</keyword>
<evidence type="ECO:0000313" key="7">
    <source>
        <dbReference type="Proteomes" id="UP000037931"/>
    </source>
</evidence>
<dbReference type="EMBL" id="JSYZ01000027">
    <property type="protein sequence ID" value="KPA87634.1"/>
    <property type="molecule type" value="Genomic_DNA"/>
</dbReference>
<dbReference type="InterPro" id="IPR005814">
    <property type="entry name" value="Aminotrans_3"/>
</dbReference>
<organism evidence="6 7">
    <name type="scientific">Pseudomonas asplenii</name>
    <dbReference type="NCBI Taxonomy" id="53407"/>
    <lineage>
        <taxon>Bacteria</taxon>
        <taxon>Pseudomonadati</taxon>
        <taxon>Pseudomonadota</taxon>
        <taxon>Gammaproteobacteria</taxon>
        <taxon>Pseudomonadales</taxon>
        <taxon>Pseudomonadaceae</taxon>
        <taxon>Pseudomonas</taxon>
    </lineage>
</organism>
<comment type="cofactor">
    <cofactor evidence="1">
        <name>pyridoxal 5'-phosphate</name>
        <dbReference type="ChEBI" id="CHEBI:597326"/>
    </cofactor>
</comment>
<dbReference type="PATRIC" id="fig|50340.43.peg.3567"/>
<accession>A0A0M9GCF8</accession>
<evidence type="ECO:0000256" key="3">
    <source>
        <dbReference type="ARBA" id="ARBA00022679"/>
    </source>
</evidence>
<dbReference type="GO" id="GO:0042802">
    <property type="term" value="F:identical protein binding"/>
    <property type="evidence" value="ECO:0007669"/>
    <property type="project" value="TreeGrafter"/>
</dbReference>
<proteinExistence type="inferred from homology"/>
<dbReference type="GO" id="GO:0030170">
    <property type="term" value="F:pyridoxal phosphate binding"/>
    <property type="evidence" value="ECO:0007669"/>
    <property type="project" value="InterPro"/>
</dbReference>
<evidence type="ECO:0000256" key="4">
    <source>
        <dbReference type="ARBA" id="ARBA00022898"/>
    </source>
</evidence>
<keyword evidence="7" id="KW-1185">Reference proteome</keyword>
<comment type="caution">
    <text evidence="6">The sequence shown here is derived from an EMBL/GenBank/DDBJ whole genome shotgun (WGS) entry which is preliminary data.</text>
</comment>
<dbReference type="InterPro" id="IPR015422">
    <property type="entry name" value="PyrdxlP-dep_Trfase_small"/>
</dbReference>
<evidence type="ECO:0000256" key="2">
    <source>
        <dbReference type="ARBA" id="ARBA00022576"/>
    </source>
</evidence>